<name>A0A9W7D029_9STRA</name>
<feature type="compositionally biased region" description="Polar residues" evidence="1">
    <location>
        <begin position="256"/>
        <end position="266"/>
    </location>
</feature>
<dbReference type="EMBL" id="BSXT01001813">
    <property type="protein sequence ID" value="GMF45406.1"/>
    <property type="molecule type" value="Genomic_DNA"/>
</dbReference>
<evidence type="ECO:0000313" key="3">
    <source>
        <dbReference type="Proteomes" id="UP001165121"/>
    </source>
</evidence>
<accession>A0A9W7D029</accession>
<comment type="caution">
    <text evidence="2">The sequence shown here is derived from an EMBL/GenBank/DDBJ whole genome shotgun (WGS) entry which is preliminary data.</text>
</comment>
<feature type="region of interest" description="Disordered" evidence="1">
    <location>
        <begin position="177"/>
        <end position="280"/>
    </location>
</feature>
<reference evidence="2" key="1">
    <citation type="submission" date="2023-04" db="EMBL/GenBank/DDBJ databases">
        <title>Phytophthora fragariaefolia NBRC 109709.</title>
        <authorList>
            <person name="Ichikawa N."/>
            <person name="Sato H."/>
            <person name="Tonouchi N."/>
        </authorList>
    </citation>
    <scope>NUCLEOTIDE SEQUENCE</scope>
    <source>
        <strain evidence="2">NBRC 109709</strain>
    </source>
</reference>
<dbReference type="Proteomes" id="UP001165121">
    <property type="component" value="Unassembled WGS sequence"/>
</dbReference>
<dbReference type="OrthoDB" id="128118at2759"/>
<dbReference type="AlphaFoldDB" id="A0A9W7D029"/>
<sequence>MSIHAAEYWDGATFKLRGQQIQLNLVRTYQPGIVPHPNWLVISLSGSSALRESMLSGWCKLWPISLASKFWMSGILEPKALQHRTTTSGRSFLRLGPPPTILQGVSVIFVDGAELMLHHFQRFQAPPCWWCLNPQHTQSRCKAHQTTLRAEWGPVPEVSALATTPQSAQDDVDMDSVVGAQPTEPTPASRTDSPSPDDEDCGADQTRERQSFASFTKRHPAPATADYDVDMLESPDAASPAATGDDEPTSVAATMHGSSSDTSPASTVHFPPRLTCDRDQ</sequence>
<organism evidence="2 3">
    <name type="scientific">Phytophthora fragariaefolia</name>
    <dbReference type="NCBI Taxonomy" id="1490495"/>
    <lineage>
        <taxon>Eukaryota</taxon>
        <taxon>Sar</taxon>
        <taxon>Stramenopiles</taxon>
        <taxon>Oomycota</taxon>
        <taxon>Peronosporomycetes</taxon>
        <taxon>Peronosporales</taxon>
        <taxon>Peronosporaceae</taxon>
        <taxon>Phytophthora</taxon>
    </lineage>
</organism>
<evidence type="ECO:0000313" key="2">
    <source>
        <dbReference type="EMBL" id="GMF45406.1"/>
    </source>
</evidence>
<evidence type="ECO:0000256" key="1">
    <source>
        <dbReference type="SAM" id="MobiDB-lite"/>
    </source>
</evidence>
<keyword evidence="3" id="KW-1185">Reference proteome</keyword>
<proteinExistence type="predicted"/>
<protein>
    <submittedName>
        <fullName evidence="2">Unnamed protein product</fullName>
    </submittedName>
</protein>
<gene>
    <name evidence="2" type="ORF">Pfra01_001624000</name>
</gene>